<evidence type="ECO:0000256" key="1">
    <source>
        <dbReference type="SAM" id="MobiDB-lite"/>
    </source>
</evidence>
<dbReference type="EMBL" id="LAVV01015137">
    <property type="protein sequence ID" value="KNZ44137.1"/>
    <property type="molecule type" value="Genomic_DNA"/>
</dbReference>
<name>A0A0L6U719_9BASI</name>
<protein>
    <recommendedName>
        <fullName evidence="4">C2H2-type domain-containing protein</fullName>
    </recommendedName>
</protein>
<evidence type="ECO:0000313" key="3">
    <source>
        <dbReference type="Proteomes" id="UP000037035"/>
    </source>
</evidence>
<dbReference type="AlphaFoldDB" id="A0A0L6U719"/>
<keyword evidence="3" id="KW-1185">Reference proteome</keyword>
<evidence type="ECO:0000313" key="2">
    <source>
        <dbReference type="EMBL" id="KNZ44137.1"/>
    </source>
</evidence>
<evidence type="ECO:0008006" key="4">
    <source>
        <dbReference type="Google" id="ProtNLM"/>
    </source>
</evidence>
<feature type="region of interest" description="Disordered" evidence="1">
    <location>
        <begin position="76"/>
        <end position="97"/>
    </location>
</feature>
<reference evidence="2 3" key="1">
    <citation type="submission" date="2015-08" db="EMBL/GenBank/DDBJ databases">
        <title>Next Generation Sequencing and Analysis of the Genome of Puccinia sorghi L Schw, the Causal Agent of Maize Common Rust.</title>
        <authorList>
            <person name="Rochi L."/>
            <person name="Burguener G."/>
            <person name="Darino M."/>
            <person name="Turjanski A."/>
            <person name="Kreff E."/>
            <person name="Dieguez M.J."/>
            <person name="Sacco F."/>
        </authorList>
    </citation>
    <scope>NUCLEOTIDE SEQUENCE [LARGE SCALE GENOMIC DNA]</scope>
    <source>
        <strain evidence="2 3">RO10H11247</strain>
    </source>
</reference>
<proteinExistence type="predicted"/>
<dbReference type="VEuPathDB" id="FungiDB:VP01_947g4"/>
<sequence>MSCAQETSSQQQQQQQEARQEPMAKKRKKAAPQKLDLVAATGVSLATDADTPERPFVCPRCPLQLPVLEAIKHHVRTDHPNLYDPNLDRQSPSHPSK</sequence>
<dbReference type="OrthoDB" id="2505900at2759"/>
<organism evidence="2 3">
    <name type="scientific">Puccinia sorghi</name>
    <dbReference type="NCBI Taxonomy" id="27349"/>
    <lineage>
        <taxon>Eukaryota</taxon>
        <taxon>Fungi</taxon>
        <taxon>Dikarya</taxon>
        <taxon>Basidiomycota</taxon>
        <taxon>Pucciniomycotina</taxon>
        <taxon>Pucciniomycetes</taxon>
        <taxon>Pucciniales</taxon>
        <taxon>Pucciniaceae</taxon>
        <taxon>Puccinia</taxon>
    </lineage>
</organism>
<gene>
    <name evidence="2" type="ORF">VP01_947g4</name>
</gene>
<dbReference type="Proteomes" id="UP000037035">
    <property type="component" value="Unassembled WGS sequence"/>
</dbReference>
<feature type="compositionally biased region" description="Polar residues" evidence="1">
    <location>
        <begin position="88"/>
        <end position="97"/>
    </location>
</feature>
<comment type="caution">
    <text evidence="2">The sequence shown here is derived from an EMBL/GenBank/DDBJ whole genome shotgun (WGS) entry which is preliminary data.</text>
</comment>
<accession>A0A0L6U719</accession>
<feature type="region of interest" description="Disordered" evidence="1">
    <location>
        <begin position="1"/>
        <end position="35"/>
    </location>
</feature>